<keyword evidence="4" id="KW-0472">Membrane</keyword>
<evidence type="ECO:0000256" key="4">
    <source>
        <dbReference type="ARBA" id="ARBA00023136"/>
    </source>
</evidence>
<dbReference type="Gene3D" id="1.25.40.390">
    <property type="match status" value="1"/>
</dbReference>
<comment type="similarity">
    <text evidence="2">Belongs to the SusD family.</text>
</comment>
<sequence length="584" mass="67640">MIKKYIMLAACTLGLSLSSCEDFLNYTPTAVVGEDEALANPENMVTAAYAMLGDCWYTYPFNLFPYGDISSDDCLKGGSGTTDTGYHAFDIWTTLTPTTPGEMDELWYRLYVAISRCNRALISLERNGDSLGKDVKEQRIAEVRFLRGHFYFKLLTVFRQIPWIDEKVVEDYTVEDNSYENVSNTALSYQELFQKVIADFEAAYNVLPVKKPGEDGRANRIAAASYLAKCYLTLAWGDGYEATTGENYINTEYMKKVVSYTDKVIESEYGYLEDYGDIFLPDYNNSKESIFAVQCSDYKDDNTTYGRANWSNTLNGCWKMWSCGWDFHKPSQNLVNAFKTKNGLPMFDDYNDEIAYPVNGQLTTQKWDPRLFHTVGMPTFPYKYESEYIMTKDNSRTPNTYGYYTSLKEVPQRSDGETFNGSWQAFPMNDYVFRYTDVMLMRAEALIELNQLDKAEKIVNDIRDRAAKSIDKHINYAKDQCEIALYPDNYFSTKEIARKCLRWERRLEMAMENGRFFDLRRWGIASKTLNAYFLTEQNDVYEGQTYGQYYKDAHFTAGKNEFFPIPYNQMFYSPGLYTQNKGYE</sequence>
<feature type="chain" id="PRO_5032810702" evidence="6">
    <location>
        <begin position="22"/>
        <end position="584"/>
    </location>
</feature>
<dbReference type="InterPro" id="IPR033985">
    <property type="entry name" value="SusD-like_N"/>
</dbReference>
<dbReference type="PROSITE" id="PS51257">
    <property type="entry name" value="PROKAR_LIPOPROTEIN"/>
    <property type="match status" value="1"/>
</dbReference>
<organism evidence="9 10">
    <name type="scientific">Phocaeicola plebeius</name>
    <dbReference type="NCBI Taxonomy" id="310297"/>
    <lineage>
        <taxon>Bacteria</taxon>
        <taxon>Pseudomonadati</taxon>
        <taxon>Bacteroidota</taxon>
        <taxon>Bacteroidia</taxon>
        <taxon>Bacteroidales</taxon>
        <taxon>Bacteroidaceae</taxon>
        <taxon>Phocaeicola</taxon>
    </lineage>
</organism>
<feature type="signal peptide" evidence="6">
    <location>
        <begin position="1"/>
        <end position="21"/>
    </location>
</feature>
<dbReference type="Proteomes" id="UP000186685">
    <property type="component" value="Unassembled WGS sequence"/>
</dbReference>
<evidence type="ECO:0000256" key="1">
    <source>
        <dbReference type="ARBA" id="ARBA00004442"/>
    </source>
</evidence>
<evidence type="ECO:0000259" key="7">
    <source>
        <dbReference type="Pfam" id="PF07980"/>
    </source>
</evidence>
<dbReference type="InterPro" id="IPR012944">
    <property type="entry name" value="SusD_RagB_dom"/>
</dbReference>
<dbReference type="Pfam" id="PF14322">
    <property type="entry name" value="SusD-like_3"/>
    <property type="match status" value="1"/>
</dbReference>
<evidence type="ECO:0000256" key="2">
    <source>
        <dbReference type="ARBA" id="ARBA00006275"/>
    </source>
</evidence>
<accession>A0A854C4M0</accession>
<evidence type="ECO:0000259" key="8">
    <source>
        <dbReference type="Pfam" id="PF14322"/>
    </source>
</evidence>
<evidence type="ECO:0000256" key="5">
    <source>
        <dbReference type="ARBA" id="ARBA00023237"/>
    </source>
</evidence>
<evidence type="ECO:0000256" key="6">
    <source>
        <dbReference type="SAM" id="SignalP"/>
    </source>
</evidence>
<feature type="domain" description="SusD-like N-terminal" evidence="8">
    <location>
        <begin position="101"/>
        <end position="232"/>
    </location>
</feature>
<dbReference type="Pfam" id="PF07980">
    <property type="entry name" value="SusD_RagB"/>
    <property type="match status" value="1"/>
</dbReference>
<comment type="caution">
    <text evidence="9">The sequence shown here is derived from an EMBL/GenBank/DDBJ whole genome shotgun (WGS) entry which is preliminary data.</text>
</comment>
<protein>
    <submittedName>
        <fullName evidence="9">RagB/SusD family nutrient uptake outer membrane protein</fullName>
    </submittedName>
</protein>
<keyword evidence="5" id="KW-0998">Cell outer membrane</keyword>
<dbReference type="AlphaFoldDB" id="A0A854C4M0"/>
<feature type="domain" description="RagB/SusD" evidence="7">
    <location>
        <begin position="287"/>
        <end position="583"/>
    </location>
</feature>
<proteinExistence type="inferred from homology"/>
<reference evidence="9 10" key="1">
    <citation type="journal article" date="2016" name="Nat. Biotechnol.">
        <title>Measurement of bacterial replication rates in microbial communities.</title>
        <authorList>
            <person name="Brown C.T."/>
            <person name="Olm M.R."/>
            <person name="Thomas B.C."/>
            <person name="Banfield J.F."/>
        </authorList>
    </citation>
    <scope>NUCLEOTIDE SEQUENCE [LARGE SCALE GENOMIC DNA]</scope>
    <source>
        <strain evidence="9">45_130</strain>
    </source>
</reference>
<name>A0A854C4M0_9BACT</name>
<dbReference type="InterPro" id="IPR011990">
    <property type="entry name" value="TPR-like_helical_dom_sf"/>
</dbReference>
<comment type="subcellular location">
    <subcellularLocation>
        <location evidence="1">Cell outer membrane</location>
    </subcellularLocation>
</comment>
<dbReference type="GO" id="GO:0009279">
    <property type="term" value="C:cell outer membrane"/>
    <property type="evidence" value="ECO:0007669"/>
    <property type="project" value="UniProtKB-SubCell"/>
</dbReference>
<evidence type="ECO:0000313" key="10">
    <source>
        <dbReference type="Proteomes" id="UP000186685"/>
    </source>
</evidence>
<evidence type="ECO:0000256" key="3">
    <source>
        <dbReference type="ARBA" id="ARBA00022729"/>
    </source>
</evidence>
<gene>
    <name evidence="9" type="ORF">BHV76_00095</name>
</gene>
<dbReference type="EMBL" id="MNQR01000001">
    <property type="protein sequence ID" value="OKZ13065.1"/>
    <property type="molecule type" value="Genomic_DNA"/>
</dbReference>
<dbReference type="SUPFAM" id="SSF48452">
    <property type="entry name" value="TPR-like"/>
    <property type="match status" value="1"/>
</dbReference>
<keyword evidence="3 6" id="KW-0732">Signal</keyword>
<evidence type="ECO:0000313" key="9">
    <source>
        <dbReference type="EMBL" id="OKZ13065.1"/>
    </source>
</evidence>